<protein>
    <submittedName>
        <fullName evidence="1">Uncharacterized protein</fullName>
    </submittedName>
</protein>
<dbReference type="KEGG" id="fmr:Fuma_00217"/>
<gene>
    <name evidence="1" type="ORF">Fuma_00217</name>
</gene>
<sequence>MTAAALIAPGRLRTSNKTCATRLRSTRGLTLSIYREDGMRRTGSASPKQVVELKDKSRNLMSQWLGGTIIFARRKARVKRQTTNSNSLPLI</sequence>
<proteinExistence type="predicted"/>
<evidence type="ECO:0000313" key="1">
    <source>
        <dbReference type="EMBL" id="APZ90636.1"/>
    </source>
</evidence>
<dbReference type="EMBL" id="CP017641">
    <property type="protein sequence ID" value="APZ90636.1"/>
    <property type="molecule type" value="Genomic_DNA"/>
</dbReference>
<evidence type="ECO:0000313" key="2">
    <source>
        <dbReference type="Proteomes" id="UP000187735"/>
    </source>
</evidence>
<reference evidence="1 2" key="1">
    <citation type="journal article" date="2016" name="Front. Microbiol.">
        <title>Fuerstia marisgermanicae gen. nov., sp. nov., an Unusual Member of the Phylum Planctomycetes from the German Wadden Sea.</title>
        <authorList>
            <person name="Kohn T."/>
            <person name="Heuer A."/>
            <person name="Jogler M."/>
            <person name="Vollmers J."/>
            <person name="Boedeker C."/>
            <person name="Bunk B."/>
            <person name="Rast P."/>
            <person name="Borchert D."/>
            <person name="Glockner I."/>
            <person name="Freese H.M."/>
            <person name="Klenk H.P."/>
            <person name="Overmann J."/>
            <person name="Kaster A.K."/>
            <person name="Rohde M."/>
            <person name="Wiegand S."/>
            <person name="Jogler C."/>
        </authorList>
    </citation>
    <scope>NUCLEOTIDE SEQUENCE [LARGE SCALE GENOMIC DNA]</scope>
    <source>
        <strain evidence="1 2">NH11</strain>
    </source>
</reference>
<dbReference type="Proteomes" id="UP000187735">
    <property type="component" value="Chromosome"/>
</dbReference>
<organism evidence="1 2">
    <name type="scientific">Fuerstiella marisgermanici</name>
    <dbReference type="NCBI Taxonomy" id="1891926"/>
    <lineage>
        <taxon>Bacteria</taxon>
        <taxon>Pseudomonadati</taxon>
        <taxon>Planctomycetota</taxon>
        <taxon>Planctomycetia</taxon>
        <taxon>Planctomycetales</taxon>
        <taxon>Planctomycetaceae</taxon>
        <taxon>Fuerstiella</taxon>
    </lineage>
</organism>
<dbReference type="STRING" id="1891926.Fuma_00217"/>
<name>A0A1P8W993_9PLAN</name>
<accession>A0A1P8W993</accession>
<keyword evidence="2" id="KW-1185">Reference proteome</keyword>
<dbReference type="AlphaFoldDB" id="A0A1P8W993"/>